<organism evidence="2 3">
    <name type="scientific">Exidia glandulosa HHB12029</name>
    <dbReference type="NCBI Taxonomy" id="1314781"/>
    <lineage>
        <taxon>Eukaryota</taxon>
        <taxon>Fungi</taxon>
        <taxon>Dikarya</taxon>
        <taxon>Basidiomycota</taxon>
        <taxon>Agaricomycotina</taxon>
        <taxon>Agaricomycetes</taxon>
        <taxon>Auriculariales</taxon>
        <taxon>Exidiaceae</taxon>
        <taxon>Exidia</taxon>
    </lineage>
</organism>
<evidence type="ECO:0000313" key="2">
    <source>
        <dbReference type="EMBL" id="KZV82380.1"/>
    </source>
</evidence>
<dbReference type="EMBL" id="KV426328">
    <property type="protein sequence ID" value="KZV82380.1"/>
    <property type="molecule type" value="Genomic_DNA"/>
</dbReference>
<evidence type="ECO:0000256" key="1">
    <source>
        <dbReference type="SAM" id="MobiDB-lite"/>
    </source>
</evidence>
<reference evidence="2 3" key="1">
    <citation type="journal article" date="2016" name="Mol. Biol. Evol.">
        <title>Comparative Genomics of Early-Diverging Mushroom-Forming Fungi Provides Insights into the Origins of Lignocellulose Decay Capabilities.</title>
        <authorList>
            <person name="Nagy L.G."/>
            <person name="Riley R."/>
            <person name="Tritt A."/>
            <person name="Adam C."/>
            <person name="Daum C."/>
            <person name="Floudas D."/>
            <person name="Sun H."/>
            <person name="Yadav J.S."/>
            <person name="Pangilinan J."/>
            <person name="Larsson K.H."/>
            <person name="Matsuura K."/>
            <person name="Barry K."/>
            <person name="Labutti K."/>
            <person name="Kuo R."/>
            <person name="Ohm R.A."/>
            <person name="Bhattacharya S.S."/>
            <person name="Shirouzu T."/>
            <person name="Yoshinaga Y."/>
            <person name="Martin F.M."/>
            <person name="Grigoriev I.V."/>
            <person name="Hibbett D.S."/>
        </authorList>
    </citation>
    <scope>NUCLEOTIDE SEQUENCE [LARGE SCALE GENOMIC DNA]</scope>
    <source>
        <strain evidence="2 3">HHB12029</strain>
    </source>
</reference>
<gene>
    <name evidence="2" type="ORF">EXIGLDRAFT_346491</name>
</gene>
<evidence type="ECO:0000313" key="3">
    <source>
        <dbReference type="Proteomes" id="UP000077266"/>
    </source>
</evidence>
<accession>A0A165CFN5</accession>
<name>A0A165CFN5_EXIGL</name>
<feature type="compositionally biased region" description="Basic residues" evidence="1">
    <location>
        <begin position="64"/>
        <end position="73"/>
    </location>
</feature>
<protein>
    <submittedName>
        <fullName evidence="2">Uncharacterized protein</fullName>
    </submittedName>
</protein>
<feature type="compositionally biased region" description="Basic and acidic residues" evidence="1">
    <location>
        <begin position="45"/>
        <end position="60"/>
    </location>
</feature>
<dbReference type="AlphaFoldDB" id="A0A165CFN5"/>
<keyword evidence="3" id="KW-1185">Reference proteome</keyword>
<sequence length="263" mass="30659">MRPSPRCHNFTTPREWTGTTTARIAASTTAIHRVPELRRRVREDYRRRSTRDVTEREEGVVPRQPHRPARRRTTPAPVRVYTFHVIHGLLRFRSYTRHHLYHLLERGGRHPQGLPQIPNDKVPALRSSRDALFHNCFVTDSRRAHHFHVIRKVQWRRWLRVACAYPRVGRQRCDVDQITLSIYCKESNAHVVQETRRRAVPRPVSLVTASATITARLSVYRDPCKFRRRVSGLARRLPQGAVQQRYVTEGMASGRVASSKPIP</sequence>
<dbReference type="InParanoid" id="A0A165CFN5"/>
<proteinExistence type="predicted"/>
<feature type="region of interest" description="Disordered" evidence="1">
    <location>
        <begin position="45"/>
        <end position="73"/>
    </location>
</feature>
<dbReference type="Proteomes" id="UP000077266">
    <property type="component" value="Unassembled WGS sequence"/>
</dbReference>